<gene>
    <name evidence="3" type="ORF">C922_04959</name>
</gene>
<dbReference type="Proteomes" id="UP000030640">
    <property type="component" value="Unassembled WGS sequence"/>
</dbReference>
<feature type="transmembrane region" description="Helical" evidence="1">
    <location>
        <begin position="244"/>
        <end position="265"/>
    </location>
</feature>
<dbReference type="RefSeq" id="XP_008818755.1">
    <property type="nucleotide sequence ID" value="XM_008820533.1"/>
</dbReference>
<keyword evidence="1" id="KW-1133">Transmembrane helix</keyword>
<keyword evidence="4" id="KW-1185">Reference proteome</keyword>
<evidence type="ECO:0000256" key="1">
    <source>
        <dbReference type="SAM" id="Phobius"/>
    </source>
</evidence>
<dbReference type="OrthoDB" id="382618at2759"/>
<dbReference type="EMBL" id="KI965491">
    <property type="protein sequence ID" value="EUD64703.1"/>
    <property type="molecule type" value="Genomic_DNA"/>
</dbReference>
<dbReference type="GO" id="GO:0020035">
    <property type="term" value="P:adhesion of symbiont to microvasculature"/>
    <property type="evidence" value="ECO:0007669"/>
    <property type="project" value="InterPro"/>
</dbReference>
<keyword evidence="1" id="KW-0812">Transmembrane</keyword>
<feature type="signal peptide" evidence="2">
    <location>
        <begin position="1"/>
        <end position="20"/>
    </location>
</feature>
<evidence type="ECO:0000313" key="4">
    <source>
        <dbReference type="Proteomes" id="UP000030640"/>
    </source>
</evidence>
<accession>W6ZZK6</accession>
<protein>
    <recommendedName>
        <fullName evidence="5">Cytoadherence linked asexual protein 9</fullName>
    </recommendedName>
</protein>
<evidence type="ECO:0008006" key="5">
    <source>
        <dbReference type="Google" id="ProtNLM"/>
    </source>
</evidence>
<feature type="chain" id="PRO_5004887791" description="Cytoadherence linked asexual protein 9" evidence="2">
    <location>
        <begin position="21"/>
        <end position="1344"/>
    </location>
</feature>
<evidence type="ECO:0000256" key="2">
    <source>
        <dbReference type="SAM" id="SignalP"/>
    </source>
</evidence>
<organism evidence="3 4">
    <name type="scientific">Plasmodium inui San Antonio 1</name>
    <dbReference type="NCBI Taxonomy" id="1237626"/>
    <lineage>
        <taxon>Eukaryota</taxon>
        <taxon>Sar</taxon>
        <taxon>Alveolata</taxon>
        <taxon>Apicomplexa</taxon>
        <taxon>Aconoidasida</taxon>
        <taxon>Haemosporida</taxon>
        <taxon>Plasmodiidae</taxon>
        <taxon>Plasmodium</taxon>
        <taxon>Plasmodium (Plasmodium)</taxon>
    </lineage>
</organism>
<dbReference type="InterPro" id="IPR005553">
    <property type="entry name" value="CLAG"/>
</dbReference>
<keyword evidence="2" id="KW-0732">Signal</keyword>
<feature type="transmembrane region" description="Helical" evidence="1">
    <location>
        <begin position="1172"/>
        <end position="1195"/>
    </location>
</feature>
<name>W6ZZK6_9APIC</name>
<dbReference type="GeneID" id="20040233"/>
<keyword evidence="1" id="KW-0472">Membrane</keyword>
<proteinExistence type="predicted"/>
<dbReference type="Pfam" id="PF03805">
    <property type="entry name" value="CLAG"/>
    <property type="match status" value="1"/>
</dbReference>
<evidence type="ECO:0000313" key="3">
    <source>
        <dbReference type="EMBL" id="EUD64703.1"/>
    </source>
</evidence>
<reference evidence="3 4" key="1">
    <citation type="submission" date="2013-02" db="EMBL/GenBank/DDBJ databases">
        <title>The Genome Sequence of Plasmodium inui San Antonio 1.</title>
        <authorList>
            <consortium name="The Broad Institute Genome Sequencing Platform"/>
            <consortium name="The Broad Institute Genome Sequencing Center for Infectious Disease"/>
            <person name="Neafsey D."/>
            <person name="Cheeseman I."/>
            <person name="Volkman S."/>
            <person name="Adams J."/>
            <person name="Walker B."/>
            <person name="Young S.K."/>
            <person name="Zeng Q."/>
            <person name="Gargeya S."/>
            <person name="Fitzgerald M."/>
            <person name="Haas B."/>
            <person name="Abouelleil A."/>
            <person name="Alvarado L."/>
            <person name="Arachchi H.M."/>
            <person name="Berlin A.M."/>
            <person name="Chapman S.B."/>
            <person name="Dewar J."/>
            <person name="Goldberg J."/>
            <person name="Griggs A."/>
            <person name="Gujja S."/>
            <person name="Hansen M."/>
            <person name="Howarth C."/>
            <person name="Imamovic A."/>
            <person name="Larimer J."/>
            <person name="McCowan C."/>
            <person name="Murphy C."/>
            <person name="Neiman D."/>
            <person name="Pearson M."/>
            <person name="Priest M."/>
            <person name="Roberts A."/>
            <person name="Saif S."/>
            <person name="Shea T."/>
            <person name="Sisk P."/>
            <person name="Sykes S."/>
            <person name="Wortman J."/>
            <person name="Nusbaum C."/>
            <person name="Birren B."/>
        </authorList>
    </citation>
    <scope>NUCLEOTIDE SEQUENCE [LARGE SCALE GENOMIC DNA]</scope>
    <source>
        <strain evidence="3 4">San Antonio 1</strain>
    </source>
</reference>
<dbReference type="VEuPathDB" id="PlasmoDB:C922_04959"/>
<sequence>MKIWFIQQTIFYIAITLVRKIVCSYKNENIEELKKIINNEELYSNLEKLENIILQTLEQDNLKLPIVRHDVRRYFDLSKFKIIPFKALNRHDREYVVPTVNSEAEDIIRYEHALKTQVAINYKHELSDLIKKKILIVRTLKIIKIMQIPMKEYKNSSKLNEALLKLNNIFTNENDPKNDEEAGIRMMKKRIFGKAGFSGKSVRKKIALYMPIEFQTDIIDYNHLLFTYHPNIELMRKLDRRANYFDMGIFNYVGTHFIALGHFILLKLAHKHYNKFFQIGNIKFHNWHSILRFNHSDRYKVLDLLCDESNTYEGNKKRTELYLKNNISSTTEECTILEFLLHHINKYQMELFTNASKLNLNLQMLMENDHLEEKYFNFMCEKGKNGPCSIYDGPKFKEDIQKDFPFVDNHNYTFEQTKLLSPVKNNPHDIYTNYVNFIKYYNDFNGDQVLYLHLLSMIGLLNGHMDAYVGSLYLPGYYNAIQLAYQDNQSMKDLSDNLVKCVAMCYSGTNKRFLAFKIRSLFRNKKFDSSKCNICEGTLFYINNQVQDSMSMLQKYNGYTTKVLKVNMVSDLIRLMNIYEEYNSFLMHDLNWFTFLFLFRMTTYKDIAQYSISNAMHLDIQDEDKQEKTMLTYHWYPSYLKKYITNRTRKDEAVKLLKELEKMIDEDILDKMKKCIKFIIHVNSVLQMDFFYYLNETPLGQHHPFAMTMEIEGKFSHWFSNYMYSFPLINYEDPKGRYNMPEQQKKGQFVAPKYTKWTLHLKKVIEQSFINHFNQKHVKTLFKNFGPYNISNKTMLLRDSYELYQKNFENIYFLGDIMLLRKFFGATPKSIILRQQVHYFLHNIFGNPLNFYKFGLIYGYTFNKVYLREIVEALYVIYQRNQAIFTEISFLQTVRLLFKKIQYSFFSHRRNDDISMNNIFFFNVRQDYSKLEKEVREEEIHLSMASRFYEKTMYTLFQMMFVTRISRHINKLDRKFGNASMMGLAVEEEPALQFKYVYYGNMFDSMLNVFFPMFIKKPVIQLKYGKTFVLANMYRLASNLFAIYNLNNLSALCDYQSMTSANTYVFQKAMKFLDKKYIPIVIAAFFMKIKMDIGEVEKYKDGFWKGYYETRLEGLKSLQYFAYLSIYSGGNAYMRNHLFFPNPLSEELSKQTKGLVNTPPPKKPETHRISGIVLMAMVHSLSITFFIFTVLRWYAYYDNVIFLLRNTFRVFDRFYTILENYVNVFIKKLYNRVTTDALLKSLRRAYDRVKNEGYYEEGIRARVNTKEFAQKEKTEESSEPPPALTEVDIEDSQENSSLFYVDNDSMFEDLDDEEQFLNERDIIFYEDNIDKRPIYNFVPVKNTL</sequence>